<feature type="domain" description="N-acetyltransferase" evidence="1">
    <location>
        <begin position="1"/>
        <end position="184"/>
    </location>
</feature>
<dbReference type="InterPro" id="IPR000182">
    <property type="entry name" value="GNAT_dom"/>
</dbReference>
<reference evidence="2" key="1">
    <citation type="submission" date="2020-06" db="EMBL/GenBank/DDBJ databases">
        <authorList>
            <consortium name="Plant Systems Biology data submission"/>
        </authorList>
    </citation>
    <scope>NUCLEOTIDE SEQUENCE</scope>
    <source>
        <strain evidence="2">D6</strain>
    </source>
</reference>
<dbReference type="AlphaFoldDB" id="A0A9N8E014"/>
<evidence type="ECO:0000259" key="1">
    <source>
        <dbReference type="PROSITE" id="PS51186"/>
    </source>
</evidence>
<dbReference type="PROSITE" id="PS51186">
    <property type="entry name" value="GNAT"/>
    <property type="match status" value="1"/>
</dbReference>
<dbReference type="SUPFAM" id="SSF55729">
    <property type="entry name" value="Acyl-CoA N-acyltransferases (Nat)"/>
    <property type="match status" value="1"/>
</dbReference>
<evidence type="ECO:0000313" key="3">
    <source>
        <dbReference type="Proteomes" id="UP001153069"/>
    </source>
</evidence>
<organism evidence="2 3">
    <name type="scientific">Seminavis robusta</name>
    <dbReference type="NCBI Taxonomy" id="568900"/>
    <lineage>
        <taxon>Eukaryota</taxon>
        <taxon>Sar</taxon>
        <taxon>Stramenopiles</taxon>
        <taxon>Ochrophyta</taxon>
        <taxon>Bacillariophyta</taxon>
        <taxon>Bacillariophyceae</taxon>
        <taxon>Bacillariophycidae</taxon>
        <taxon>Naviculales</taxon>
        <taxon>Naviculaceae</taxon>
        <taxon>Seminavis</taxon>
    </lineage>
</organism>
<dbReference type="EMBL" id="CAICTM010000401">
    <property type="protein sequence ID" value="CAB9509720.1"/>
    <property type="molecule type" value="Genomic_DNA"/>
</dbReference>
<protein>
    <recommendedName>
        <fullName evidence="1">N-acetyltransferase domain-containing protein</fullName>
    </recommendedName>
</protein>
<dbReference type="Gene3D" id="3.40.630.30">
    <property type="match status" value="1"/>
</dbReference>
<keyword evidence="3" id="KW-1185">Reference proteome</keyword>
<sequence length="184" mass="21070">MADIEPVADLLVDCFETELKWFEFPEREARRKKYRDMLQSSLLRRIQKASSSEDETTQSLSFMLLVESAKEPGNKMLGFVQVGMLPPPPGFQPTNDDSDQAITKDVPYIANLCVLPSNRKHGIGKKMVDICTRWLAKKEQQNVFIAVESDNLVAKRFYQGINFAWIEPPGVSSQRDYYYRPISS</sequence>
<evidence type="ECO:0000313" key="2">
    <source>
        <dbReference type="EMBL" id="CAB9509720.1"/>
    </source>
</evidence>
<gene>
    <name evidence="2" type="ORF">SEMRO_402_G135490.1</name>
</gene>
<dbReference type="PANTHER" id="PTHR47426">
    <property type="entry name" value="ACYL-COA N-ACYLTRANSFERASES (NAT) SUPERFAMILY PROTEIN"/>
    <property type="match status" value="1"/>
</dbReference>
<dbReference type="Pfam" id="PF00583">
    <property type="entry name" value="Acetyltransf_1"/>
    <property type="match status" value="1"/>
</dbReference>
<comment type="caution">
    <text evidence="2">The sequence shown here is derived from an EMBL/GenBank/DDBJ whole genome shotgun (WGS) entry which is preliminary data.</text>
</comment>
<proteinExistence type="predicted"/>
<dbReference type="Proteomes" id="UP001153069">
    <property type="component" value="Unassembled WGS sequence"/>
</dbReference>
<name>A0A9N8E014_9STRA</name>
<dbReference type="GO" id="GO:0016747">
    <property type="term" value="F:acyltransferase activity, transferring groups other than amino-acyl groups"/>
    <property type="evidence" value="ECO:0007669"/>
    <property type="project" value="InterPro"/>
</dbReference>
<dbReference type="InterPro" id="IPR016181">
    <property type="entry name" value="Acyl_CoA_acyltransferase"/>
</dbReference>
<dbReference type="OrthoDB" id="7305308at2759"/>
<dbReference type="CDD" id="cd04301">
    <property type="entry name" value="NAT_SF"/>
    <property type="match status" value="1"/>
</dbReference>
<accession>A0A9N8E014</accession>
<dbReference type="PANTHER" id="PTHR47426:SF3">
    <property type="entry name" value="GCN5-RELATED N-ACETYLTRANSFERASE 6, CHLOROPLASTIC"/>
    <property type="match status" value="1"/>
</dbReference>